<evidence type="ECO:0000256" key="1">
    <source>
        <dbReference type="SAM" id="MobiDB-lite"/>
    </source>
</evidence>
<sequence>MMKDIVRALGFASGCDILGKDLAVKFLEESKEVAQTEWVAAICWPRHIYASTSRGEVSEKLIHLDDGVESRPSINSRSRLDINRSTYKHIFRRIGYTGDVGIHQHALLIEIILWKQSRDTLPPKPASSFEAIGLKFGVESYAQSMADRGGAGSSTNHPPPLVPRGPHLPQKGRRCRIQRQVLLMEELPEARIVVI</sequence>
<keyword evidence="3" id="KW-1185">Reference proteome</keyword>
<proteinExistence type="predicted"/>
<accession>A0A2I0K4Y6</accession>
<dbReference type="AlphaFoldDB" id="A0A2I0K4Y6"/>
<protein>
    <submittedName>
        <fullName evidence="2">Uncharacterized protein</fullName>
    </submittedName>
</protein>
<reference evidence="2 3" key="1">
    <citation type="submission" date="2017-11" db="EMBL/GenBank/DDBJ databases">
        <title>De-novo sequencing of pomegranate (Punica granatum L.) genome.</title>
        <authorList>
            <person name="Akparov Z."/>
            <person name="Amiraslanov A."/>
            <person name="Hajiyeva S."/>
            <person name="Abbasov M."/>
            <person name="Kaur K."/>
            <person name="Hamwieh A."/>
            <person name="Solovyev V."/>
            <person name="Salamov A."/>
            <person name="Braich B."/>
            <person name="Kosarev P."/>
            <person name="Mahmoud A."/>
            <person name="Hajiyev E."/>
            <person name="Babayeva S."/>
            <person name="Izzatullayeva V."/>
            <person name="Mammadov A."/>
            <person name="Mammadov A."/>
            <person name="Sharifova S."/>
            <person name="Ojaghi J."/>
            <person name="Eynullazada K."/>
            <person name="Bayramov B."/>
            <person name="Abdulazimova A."/>
            <person name="Shahmuradov I."/>
        </authorList>
    </citation>
    <scope>NUCLEOTIDE SEQUENCE [LARGE SCALE GENOMIC DNA]</scope>
    <source>
        <strain evidence="3">cv. AG2017</strain>
        <tissue evidence="2">Leaf</tissue>
    </source>
</reference>
<dbReference type="EMBL" id="PGOL01000881">
    <property type="protein sequence ID" value="PKI63604.1"/>
    <property type="molecule type" value="Genomic_DNA"/>
</dbReference>
<dbReference type="Proteomes" id="UP000233551">
    <property type="component" value="Unassembled WGS sequence"/>
</dbReference>
<organism evidence="2 3">
    <name type="scientific">Punica granatum</name>
    <name type="common">Pomegranate</name>
    <dbReference type="NCBI Taxonomy" id="22663"/>
    <lineage>
        <taxon>Eukaryota</taxon>
        <taxon>Viridiplantae</taxon>
        <taxon>Streptophyta</taxon>
        <taxon>Embryophyta</taxon>
        <taxon>Tracheophyta</taxon>
        <taxon>Spermatophyta</taxon>
        <taxon>Magnoliopsida</taxon>
        <taxon>eudicotyledons</taxon>
        <taxon>Gunneridae</taxon>
        <taxon>Pentapetalae</taxon>
        <taxon>rosids</taxon>
        <taxon>malvids</taxon>
        <taxon>Myrtales</taxon>
        <taxon>Lythraceae</taxon>
        <taxon>Punica</taxon>
    </lineage>
</organism>
<feature type="region of interest" description="Disordered" evidence="1">
    <location>
        <begin position="146"/>
        <end position="170"/>
    </location>
</feature>
<evidence type="ECO:0000313" key="2">
    <source>
        <dbReference type="EMBL" id="PKI63604.1"/>
    </source>
</evidence>
<evidence type="ECO:0000313" key="3">
    <source>
        <dbReference type="Proteomes" id="UP000233551"/>
    </source>
</evidence>
<gene>
    <name evidence="2" type="ORF">CRG98_015987</name>
</gene>
<name>A0A2I0K4Y6_PUNGR</name>
<comment type="caution">
    <text evidence="2">The sequence shown here is derived from an EMBL/GenBank/DDBJ whole genome shotgun (WGS) entry which is preliminary data.</text>
</comment>